<organism evidence="6 7">
    <name type="scientific">Nemorincola caseinilytica</name>
    <dbReference type="NCBI Taxonomy" id="2054315"/>
    <lineage>
        <taxon>Bacteria</taxon>
        <taxon>Pseudomonadati</taxon>
        <taxon>Bacteroidota</taxon>
        <taxon>Chitinophagia</taxon>
        <taxon>Chitinophagales</taxon>
        <taxon>Chitinophagaceae</taxon>
        <taxon>Nemorincola</taxon>
    </lineage>
</organism>
<keyword evidence="3 5" id="KW-1133">Transmembrane helix</keyword>
<evidence type="ECO:0000256" key="3">
    <source>
        <dbReference type="ARBA" id="ARBA00022989"/>
    </source>
</evidence>
<dbReference type="Proteomes" id="UP001500067">
    <property type="component" value="Unassembled WGS sequence"/>
</dbReference>
<keyword evidence="2 5" id="KW-0812">Transmembrane</keyword>
<evidence type="ECO:0000256" key="5">
    <source>
        <dbReference type="SAM" id="Phobius"/>
    </source>
</evidence>
<evidence type="ECO:0000256" key="1">
    <source>
        <dbReference type="ARBA" id="ARBA00004141"/>
    </source>
</evidence>
<accession>A0ABP8NN74</accession>
<evidence type="ECO:0000313" key="7">
    <source>
        <dbReference type="Proteomes" id="UP001500067"/>
    </source>
</evidence>
<protein>
    <submittedName>
        <fullName evidence="6">DoxX family protein</fullName>
    </submittedName>
</protein>
<name>A0ABP8NN74_9BACT</name>
<proteinExistence type="predicted"/>
<dbReference type="PIRSF" id="PIRSF030066">
    <property type="entry name" value="UCP030066"/>
    <property type="match status" value="1"/>
</dbReference>
<sequence>MNKMKKNKIIFWTLTGLMAGLMTMSASMYFTMAPQITSGFKTLGYPVYFIYLLGTAKILAAIGLLQPFSPRLREWAYAGLTFTLLGAAISHMATATPFIGPLIFLGILALSWVFNNKLKKATA</sequence>
<keyword evidence="7" id="KW-1185">Reference proteome</keyword>
<comment type="caution">
    <text evidence="6">The sequence shown here is derived from an EMBL/GenBank/DDBJ whole genome shotgun (WGS) entry which is preliminary data.</text>
</comment>
<gene>
    <name evidence="6" type="ORF">GCM10023093_26510</name>
</gene>
<keyword evidence="4 5" id="KW-0472">Membrane</keyword>
<feature type="transmembrane region" description="Helical" evidence="5">
    <location>
        <begin position="98"/>
        <end position="115"/>
    </location>
</feature>
<evidence type="ECO:0000256" key="4">
    <source>
        <dbReference type="ARBA" id="ARBA00023136"/>
    </source>
</evidence>
<feature type="transmembrane region" description="Helical" evidence="5">
    <location>
        <begin position="75"/>
        <end position="92"/>
    </location>
</feature>
<dbReference type="InterPro" id="IPR032808">
    <property type="entry name" value="DoxX"/>
</dbReference>
<dbReference type="EMBL" id="BAABFA010000019">
    <property type="protein sequence ID" value="GAA4468598.1"/>
    <property type="molecule type" value="Genomic_DNA"/>
</dbReference>
<evidence type="ECO:0000256" key="2">
    <source>
        <dbReference type="ARBA" id="ARBA00022692"/>
    </source>
</evidence>
<dbReference type="InterPro" id="IPR016944">
    <property type="entry name" value="UCP030066"/>
</dbReference>
<evidence type="ECO:0000313" key="6">
    <source>
        <dbReference type="EMBL" id="GAA4468598.1"/>
    </source>
</evidence>
<comment type="subcellular location">
    <subcellularLocation>
        <location evidence="1">Membrane</location>
        <topology evidence="1">Multi-pass membrane protein</topology>
    </subcellularLocation>
</comment>
<dbReference type="Pfam" id="PF13564">
    <property type="entry name" value="DoxX_2"/>
    <property type="match status" value="1"/>
</dbReference>
<feature type="transmembrane region" description="Helical" evidence="5">
    <location>
        <begin position="49"/>
        <end position="68"/>
    </location>
</feature>
<reference evidence="7" key="1">
    <citation type="journal article" date="2019" name="Int. J. Syst. Evol. Microbiol.">
        <title>The Global Catalogue of Microorganisms (GCM) 10K type strain sequencing project: providing services to taxonomists for standard genome sequencing and annotation.</title>
        <authorList>
            <consortium name="The Broad Institute Genomics Platform"/>
            <consortium name="The Broad Institute Genome Sequencing Center for Infectious Disease"/>
            <person name="Wu L."/>
            <person name="Ma J."/>
        </authorList>
    </citation>
    <scope>NUCLEOTIDE SEQUENCE [LARGE SCALE GENOMIC DNA]</scope>
    <source>
        <strain evidence="7">JCM 32105</strain>
    </source>
</reference>